<dbReference type="SUPFAM" id="SSF53850">
    <property type="entry name" value="Periplasmic binding protein-like II"/>
    <property type="match status" value="1"/>
</dbReference>
<keyword evidence="5" id="KW-1185">Reference proteome</keyword>
<organism evidence="4 5">
    <name type="scientific">Streptomyces lonegramiae</name>
    <dbReference type="NCBI Taxonomy" id="3075524"/>
    <lineage>
        <taxon>Bacteria</taxon>
        <taxon>Bacillati</taxon>
        <taxon>Actinomycetota</taxon>
        <taxon>Actinomycetes</taxon>
        <taxon>Kitasatosporales</taxon>
        <taxon>Streptomycetaceae</taxon>
        <taxon>Streptomyces</taxon>
    </lineage>
</organism>
<feature type="transmembrane region" description="Helical" evidence="2">
    <location>
        <begin position="200"/>
        <end position="221"/>
    </location>
</feature>
<keyword evidence="2" id="KW-0472">Membrane</keyword>
<dbReference type="Gene3D" id="3.40.190.10">
    <property type="entry name" value="Periplasmic binding protein-like II"/>
    <property type="match status" value="2"/>
</dbReference>
<keyword evidence="2" id="KW-1133">Transmembrane helix</keyword>
<evidence type="ECO:0000259" key="3">
    <source>
        <dbReference type="Pfam" id="PF12849"/>
    </source>
</evidence>
<evidence type="ECO:0000256" key="1">
    <source>
        <dbReference type="ARBA" id="ARBA00022729"/>
    </source>
</evidence>
<dbReference type="InterPro" id="IPR050811">
    <property type="entry name" value="Phosphate_ABC_transporter"/>
</dbReference>
<reference evidence="4" key="1">
    <citation type="submission" date="2024-05" db="EMBL/GenBank/DDBJ databases">
        <title>30 novel species of actinomycetes from the DSMZ collection.</title>
        <authorList>
            <person name="Nouioui I."/>
        </authorList>
    </citation>
    <scope>NUCLEOTIDE SEQUENCE</scope>
    <source>
        <strain evidence="4">DSM 41529</strain>
    </source>
</reference>
<dbReference type="Pfam" id="PF12849">
    <property type="entry name" value="PBP_like_2"/>
    <property type="match status" value="1"/>
</dbReference>
<dbReference type="PANTHER" id="PTHR30570:SF1">
    <property type="entry name" value="PHOSPHATE-BINDING PROTEIN PSTS"/>
    <property type="match status" value="1"/>
</dbReference>
<dbReference type="Proteomes" id="UP001180754">
    <property type="component" value="Unassembled WGS sequence"/>
</dbReference>
<proteinExistence type="predicted"/>
<evidence type="ECO:0000256" key="2">
    <source>
        <dbReference type="SAM" id="Phobius"/>
    </source>
</evidence>
<dbReference type="InterPro" id="IPR024370">
    <property type="entry name" value="PBP_domain"/>
</dbReference>
<feature type="transmembrane region" description="Helical" evidence="2">
    <location>
        <begin position="12"/>
        <end position="31"/>
    </location>
</feature>
<dbReference type="PANTHER" id="PTHR30570">
    <property type="entry name" value="PERIPLASMIC PHOSPHATE BINDING COMPONENT OF PHOSPHATE ABC TRANSPORTER"/>
    <property type="match status" value="1"/>
</dbReference>
<accession>A0ABU2XUD9</accession>
<evidence type="ECO:0000313" key="5">
    <source>
        <dbReference type="Proteomes" id="UP001180754"/>
    </source>
</evidence>
<name>A0ABU2XUD9_9ACTN</name>
<gene>
    <name evidence="4" type="ORF">RND15_41350</name>
</gene>
<evidence type="ECO:0000313" key="4">
    <source>
        <dbReference type="EMBL" id="MDT0549077.1"/>
    </source>
</evidence>
<sequence length="518" mass="56850">MGWLKELVAPENLLALLGVVVTVGGLSYERLIPGRKRIGYRVQMDTLIDDSTSDGPLHQRLRMLENTPDLAGASLVLLRIENDGFRSVDVDDYITAPSTEHRGLTAIFPNRTVRDVAVTEPSHPDLLRHLPQRGTATNPGLICRGNEISLPKVPLNKGDHFKLLVLLTGAGTDKQPYVAGRVREGRIRNNEHFRRPSNRVLGLIGSLVVLMILQPIGFQLLEPDPLRQGCAKGTLTVVGSTAFEPVMNDLDKAYEEDCDGAAHITVDAQGSGRGTDTLRDVGEGAKGFPAYLSFSDGREGSGDPGLKEHLTALSVFTMVVNKEVRISNLTLDDVRKIYSGEITDWKQLVGGPDLPIRLVSRDGKSGTRGVFENRVLGSTTEPARTSDNCRTPKFDNTHLVRCELDSTDEVLKTVARTPGAIGYTELKAANDRAEERKDVRLLGLGGHRPSIDTVRDETYPFWEPEYAYTYGTPPPNSLTSKFLDFLAGDTGRNLIERHGHLPCSAPENQQACRRAHRA</sequence>
<dbReference type="EMBL" id="JAVRFD010000031">
    <property type="protein sequence ID" value="MDT0549077.1"/>
    <property type="molecule type" value="Genomic_DNA"/>
</dbReference>
<dbReference type="RefSeq" id="WP_311729646.1">
    <property type="nucleotide sequence ID" value="NZ_JAVRFD010000031.1"/>
</dbReference>
<protein>
    <submittedName>
        <fullName evidence="4">Substrate-binding domain-containing protein</fullName>
    </submittedName>
</protein>
<feature type="domain" description="PBP" evidence="3">
    <location>
        <begin position="229"/>
        <end position="489"/>
    </location>
</feature>
<keyword evidence="1" id="KW-0732">Signal</keyword>
<comment type="caution">
    <text evidence="4">The sequence shown here is derived from an EMBL/GenBank/DDBJ whole genome shotgun (WGS) entry which is preliminary data.</text>
</comment>
<keyword evidence="2" id="KW-0812">Transmembrane</keyword>